<feature type="transmembrane region" description="Helical" evidence="8">
    <location>
        <begin position="97"/>
        <end position="117"/>
    </location>
</feature>
<feature type="transmembrane region" description="Helical" evidence="8">
    <location>
        <begin position="266"/>
        <end position="283"/>
    </location>
</feature>
<feature type="transmembrane region" description="Helical" evidence="8">
    <location>
        <begin position="65"/>
        <end position="85"/>
    </location>
</feature>
<keyword evidence="6 8" id="KW-1133">Transmembrane helix</keyword>
<evidence type="ECO:0000313" key="9">
    <source>
        <dbReference type="EMBL" id="QAY73062.1"/>
    </source>
</evidence>
<reference evidence="9 10" key="1">
    <citation type="submission" date="2019-01" db="EMBL/GenBank/DDBJ databases">
        <title>Genome sequencing of strain FW100M-8.</title>
        <authorList>
            <person name="Heo J."/>
            <person name="Kim S.-J."/>
            <person name="Kim J.-S."/>
            <person name="Hong S.-B."/>
            <person name="Kwon S.-W."/>
        </authorList>
    </citation>
    <scope>NUCLEOTIDE SEQUENCE [LARGE SCALE GENOMIC DNA]</scope>
    <source>
        <strain evidence="9 10">FW100M-8</strain>
    </source>
</reference>
<organism evidence="9 10">
    <name type="scientific">Agromyces protaetiae</name>
    <dbReference type="NCBI Taxonomy" id="2509455"/>
    <lineage>
        <taxon>Bacteria</taxon>
        <taxon>Bacillati</taxon>
        <taxon>Actinomycetota</taxon>
        <taxon>Actinomycetes</taxon>
        <taxon>Micrococcales</taxon>
        <taxon>Microbacteriaceae</taxon>
        <taxon>Agromyces</taxon>
    </lineage>
</organism>
<feature type="transmembrane region" description="Helical" evidence="8">
    <location>
        <begin position="6"/>
        <end position="23"/>
    </location>
</feature>
<keyword evidence="10" id="KW-1185">Reference proteome</keyword>
<proteinExistence type="inferred from homology"/>
<feature type="transmembrane region" description="Helical" evidence="8">
    <location>
        <begin position="177"/>
        <end position="199"/>
    </location>
</feature>
<evidence type="ECO:0000256" key="2">
    <source>
        <dbReference type="ARBA" id="ARBA00010145"/>
    </source>
</evidence>
<evidence type="ECO:0000256" key="7">
    <source>
        <dbReference type="ARBA" id="ARBA00023136"/>
    </source>
</evidence>
<dbReference type="InterPro" id="IPR004776">
    <property type="entry name" value="Mem_transp_PIN-like"/>
</dbReference>
<dbReference type="Proteomes" id="UP000291259">
    <property type="component" value="Chromosome"/>
</dbReference>
<keyword evidence="5 8" id="KW-0812">Transmembrane</keyword>
<dbReference type="GO" id="GO:0005886">
    <property type="term" value="C:plasma membrane"/>
    <property type="evidence" value="ECO:0007669"/>
    <property type="project" value="UniProtKB-SubCell"/>
</dbReference>
<keyword evidence="4" id="KW-1003">Cell membrane</keyword>
<dbReference type="GO" id="GO:0055085">
    <property type="term" value="P:transmembrane transport"/>
    <property type="evidence" value="ECO:0007669"/>
    <property type="project" value="InterPro"/>
</dbReference>
<dbReference type="PANTHER" id="PTHR36838:SF1">
    <property type="entry name" value="SLR1864 PROTEIN"/>
    <property type="match status" value="1"/>
</dbReference>
<protein>
    <submittedName>
        <fullName evidence="9">AEC family transporter</fullName>
    </submittedName>
</protein>
<dbReference type="OrthoDB" id="9794315at2"/>
<dbReference type="Gene3D" id="1.20.1530.20">
    <property type="match status" value="1"/>
</dbReference>
<dbReference type="Pfam" id="PF03547">
    <property type="entry name" value="Mem_trans"/>
    <property type="match status" value="1"/>
</dbReference>
<sequence>MVQEIAMALLPVFFVMALGYASGRTKLIDNRDIGGLNTLVMQIALPISLFAILASSKRSDVLSHWSMALIVLVVMTVVYAGVYVLQRRVYRMGRGDAAIQAITVAFPNTAAVGLPLADSVLGQTGGLAVAVSLAVGSIVLSPITIVLLEREKAKGASDASGPNHVLRHAIAVSLRKPIVIGPLAGLAWTLAGLPFPALVDATLDEIGAVTGGLALFLTGLVLSAQRIRVTGEVLVGSLLSIVVRPAIAIGIVLAVGVSGAVAQETVLLLAVPSGFFGILLGLGYGKQPDVAGSTLLVSSVGSIATLAAVIVLLPNL</sequence>
<evidence type="ECO:0000256" key="5">
    <source>
        <dbReference type="ARBA" id="ARBA00022692"/>
    </source>
</evidence>
<evidence type="ECO:0000256" key="6">
    <source>
        <dbReference type="ARBA" id="ARBA00022989"/>
    </source>
</evidence>
<evidence type="ECO:0000256" key="4">
    <source>
        <dbReference type="ARBA" id="ARBA00022475"/>
    </source>
</evidence>
<keyword evidence="7 8" id="KW-0472">Membrane</keyword>
<comment type="subcellular location">
    <subcellularLocation>
        <location evidence="1">Cell membrane</location>
        <topology evidence="1">Multi-pass membrane protein</topology>
    </subcellularLocation>
</comment>
<dbReference type="EMBL" id="CP035491">
    <property type="protein sequence ID" value="QAY73062.1"/>
    <property type="molecule type" value="Genomic_DNA"/>
</dbReference>
<dbReference type="AlphaFoldDB" id="A0A4P6FAR5"/>
<feature type="transmembrane region" description="Helical" evidence="8">
    <location>
        <begin position="129"/>
        <end position="148"/>
    </location>
</feature>
<evidence type="ECO:0000256" key="8">
    <source>
        <dbReference type="SAM" id="Phobius"/>
    </source>
</evidence>
<evidence type="ECO:0000256" key="3">
    <source>
        <dbReference type="ARBA" id="ARBA00022448"/>
    </source>
</evidence>
<name>A0A4P6FAR5_9MICO</name>
<dbReference type="PANTHER" id="PTHR36838">
    <property type="entry name" value="AUXIN EFFLUX CARRIER FAMILY PROTEIN"/>
    <property type="match status" value="1"/>
</dbReference>
<comment type="similarity">
    <text evidence="2">Belongs to the auxin efflux carrier (TC 2.A.69) family.</text>
</comment>
<dbReference type="InterPro" id="IPR038770">
    <property type="entry name" value="Na+/solute_symporter_sf"/>
</dbReference>
<evidence type="ECO:0000313" key="10">
    <source>
        <dbReference type="Proteomes" id="UP000291259"/>
    </source>
</evidence>
<keyword evidence="3" id="KW-0813">Transport</keyword>
<accession>A0A4P6FAR5</accession>
<feature type="transmembrane region" description="Helical" evidence="8">
    <location>
        <begin position="295"/>
        <end position="313"/>
    </location>
</feature>
<feature type="transmembrane region" description="Helical" evidence="8">
    <location>
        <begin position="205"/>
        <end position="222"/>
    </location>
</feature>
<feature type="transmembrane region" description="Helical" evidence="8">
    <location>
        <begin position="35"/>
        <end position="53"/>
    </location>
</feature>
<feature type="transmembrane region" description="Helical" evidence="8">
    <location>
        <begin position="234"/>
        <end position="260"/>
    </location>
</feature>
<dbReference type="KEGG" id="agf:ET445_06575"/>
<evidence type="ECO:0000256" key="1">
    <source>
        <dbReference type="ARBA" id="ARBA00004651"/>
    </source>
</evidence>
<gene>
    <name evidence="9" type="ORF">ET445_06575</name>
</gene>